<feature type="region of interest" description="Disordered" evidence="2">
    <location>
        <begin position="244"/>
        <end position="263"/>
    </location>
</feature>
<dbReference type="EMBL" id="JAMFTH010000004">
    <property type="protein sequence ID" value="MCP8900265.1"/>
    <property type="molecule type" value="Genomic_DNA"/>
</dbReference>
<organism evidence="3 4">
    <name type="scientific">Gilvimarinus xylanilyticus</name>
    <dbReference type="NCBI Taxonomy" id="2944139"/>
    <lineage>
        <taxon>Bacteria</taxon>
        <taxon>Pseudomonadati</taxon>
        <taxon>Pseudomonadota</taxon>
        <taxon>Gammaproteobacteria</taxon>
        <taxon>Cellvibrionales</taxon>
        <taxon>Cellvibrionaceae</taxon>
        <taxon>Gilvimarinus</taxon>
    </lineage>
</organism>
<feature type="coiled-coil region" evidence="1">
    <location>
        <begin position="102"/>
        <end position="150"/>
    </location>
</feature>
<name>A0A9X2HYB0_9GAMM</name>
<keyword evidence="1" id="KW-0175">Coiled coil</keyword>
<sequence length="263" mass="29835">MTLGLLSTLPLTGVAVELEQLEVPRTYLKYLPQLYDGANLMESSERCAALVRGSVKVDASEPDHPVFSYTCRDNQGQTYRWLVDGLSLDVLDDTRPAGRISFAELQAEQERLREQARERERAKQAELDRLAQEREALAAEREALELEKQLREYWQQCQQLLRTSTRNMDAVDFTFSGQPAVSDAQGGDGAKKEPDGEKQLAASSDSKGREDARQMYFVMDFDAEDIHHQPLAYRAYCRFTPPEPATVDIHPRKLEQQRAVPSD</sequence>
<dbReference type="AlphaFoldDB" id="A0A9X2HYB0"/>
<protein>
    <submittedName>
        <fullName evidence="3">Uncharacterized protein</fullName>
    </submittedName>
</protein>
<proteinExistence type="predicted"/>
<accession>A0A9X2HYB0</accession>
<evidence type="ECO:0000256" key="2">
    <source>
        <dbReference type="SAM" id="MobiDB-lite"/>
    </source>
</evidence>
<keyword evidence="4" id="KW-1185">Reference proteome</keyword>
<evidence type="ECO:0000313" key="3">
    <source>
        <dbReference type="EMBL" id="MCP8900265.1"/>
    </source>
</evidence>
<dbReference type="RefSeq" id="WP_253968557.1">
    <property type="nucleotide sequence ID" value="NZ_JAMFTH010000004.1"/>
</dbReference>
<feature type="region of interest" description="Disordered" evidence="2">
    <location>
        <begin position="177"/>
        <end position="209"/>
    </location>
</feature>
<dbReference type="Proteomes" id="UP001139319">
    <property type="component" value="Unassembled WGS sequence"/>
</dbReference>
<gene>
    <name evidence="3" type="ORF">M6D89_13235</name>
</gene>
<comment type="caution">
    <text evidence="3">The sequence shown here is derived from an EMBL/GenBank/DDBJ whole genome shotgun (WGS) entry which is preliminary data.</text>
</comment>
<reference evidence="3" key="2">
    <citation type="submission" date="2023-01" db="EMBL/GenBank/DDBJ databases">
        <title>Gilvimarinus xylanilyticus HB14 isolated from Caulerpa lentillifera aquaculture base in Hainan, China.</title>
        <authorList>
            <person name="Zhang Y.-J."/>
        </authorList>
    </citation>
    <scope>NUCLEOTIDE SEQUENCE</scope>
    <source>
        <strain evidence="3">HB14</strain>
    </source>
</reference>
<evidence type="ECO:0000313" key="4">
    <source>
        <dbReference type="Proteomes" id="UP001139319"/>
    </source>
</evidence>
<feature type="compositionally biased region" description="Basic and acidic residues" evidence="2">
    <location>
        <begin position="189"/>
        <end position="198"/>
    </location>
</feature>
<reference evidence="3" key="1">
    <citation type="submission" date="2022-05" db="EMBL/GenBank/DDBJ databases">
        <authorList>
            <person name="Sun H.-N."/>
        </authorList>
    </citation>
    <scope>NUCLEOTIDE SEQUENCE</scope>
    <source>
        <strain evidence="3">HB14</strain>
    </source>
</reference>
<evidence type="ECO:0000256" key="1">
    <source>
        <dbReference type="SAM" id="Coils"/>
    </source>
</evidence>